<gene>
    <name evidence="1" type="ORF">C1645_743691</name>
</gene>
<name>A0A397SIG5_9GLOM</name>
<protein>
    <submittedName>
        <fullName evidence="1">Uncharacterized protein</fullName>
    </submittedName>
</protein>
<sequence>MEEREYVENIKNEAAQLGFIWNKFAQWLSYISDNIVATQTLEYWLRYYVSELETNAWNEDISPSVWLASRFAITPEKANTIVNSVSEEYLQCQTPQYWIIEWIKQQTNPASPEFETFIKNEPADILVTYNKEPQSNNAEELNRTITPAF</sequence>
<accession>A0A397SIG5</accession>
<evidence type="ECO:0000313" key="2">
    <source>
        <dbReference type="Proteomes" id="UP000265703"/>
    </source>
</evidence>
<keyword evidence="2" id="KW-1185">Reference proteome</keyword>
<dbReference type="AlphaFoldDB" id="A0A397SIG5"/>
<organism evidence="1 2">
    <name type="scientific">Glomus cerebriforme</name>
    <dbReference type="NCBI Taxonomy" id="658196"/>
    <lineage>
        <taxon>Eukaryota</taxon>
        <taxon>Fungi</taxon>
        <taxon>Fungi incertae sedis</taxon>
        <taxon>Mucoromycota</taxon>
        <taxon>Glomeromycotina</taxon>
        <taxon>Glomeromycetes</taxon>
        <taxon>Glomerales</taxon>
        <taxon>Glomeraceae</taxon>
        <taxon>Glomus</taxon>
    </lineage>
</organism>
<reference evidence="1 2" key="1">
    <citation type="submission" date="2018-06" db="EMBL/GenBank/DDBJ databases">
        <title>Comparative genomics reveals the genomic features of Rhizophagus irregularis, R. cerebriforme, R. diaphanum and Gigaspora rosea, and their symbiotic lifestyle signature.</title>
        <authorList>
            <person name="Morin E."/>
            <person name="San Clemente H."/>
            <person name="Chen E.C.H."/>
            <person name="De La Providencia I."/>
            <person name="Hainaut M."/>
            <person name="Kuo A."/>
            <person name="Kohler A."/>
            <person name="Murat C."/>
            <person name="Tang N."/>
            <person name="Roy S."/>
            <person name="Loubradou J."/>
            <person name="Henrissat B."/>
            <person name="Grigoriev I.V."/>
            <person name="Corradi N."/>
            <person name="Roux C."/>
            <person name="Martin F.M."/>
        </authorList>
    </citation>
    <scope>NUCLEOTIDE SEQUENCE [LARGE SCALE GENOMIC DNA]</scope>
    <source>
        <strain evidence="1 2">DAOM 227022</strain>
    </source>
</reference>
<dbReference type="EMBL" id="QKYT01000652">
    <property type="protein sequence ID" value="RIA82581.1"/>
    <property type="molecule type" value="Genomic_DNA"/>
</dbReference>
<dbReference type="Proteomes" id="UP000265703">
    <property type="component" value="Unassembled WGS sequence"/>
</dbReference>
<comment type="caution">
    <text evidence="1">The sequence shown here is derived from an EMBL/GenBank/DDBJ whole genome shotgun (WGS) entry which is preliminary data.</text>
</comment>
<proteinExistence type="predicted"/>
<evidence type="ECO:0000313" key="1">
    <source>
        <dbReference type="EMBL" id="RIA82581.1"/>
    </source>
</evidence>